<keyword evidence="10" id="KW-0238">DNA-binding</keyword>
<dbReference type="GO" id="GO:0008270">
    <property type="term" value="F:zinc ion binding"/>
    <property type="evidence" value="ECO:0007669"/>
    <property type="project" value="UniProtKB-KW"/>
</dbReference>
<reference evidence="19 20" key="1">
    <citation type="journal article" date="2016" name="Nat. Commun.">
        <title>Thousands of microbial genomes shed light on interconnected biogeochemical processes in an aquifer system.</title>
        <authorList>
            <person name="Anantharaman K."/>
            <person name="Brown C.T."/>
            <person name="Hug L.A."/>
            <person name="Sharon I."/>
            <person name="Castelle C.J."/>
            <person name="Probst A.J."/>
            <person name="Thomas B.C."/>
            <person name="Singh A."/>
            <person name="Wilkins M.J."/>
            <person name="Karaoz U."/>
            <person name="Brodie E.L."/>
            <person name="Williams K.H."/>
            <person name="Hubbard S.S."/>
            <person name="Banfield J.F."/>
        </authorList>
    </citation>
    <scope>NUCLEOTIDE SEQUENCE [LARGE SCALE GENOMIC DNA]</scope>
</reference>
<keyword evidence="14" id="KW-0326">Glycosidase</keyword>
<dbReference type="InterPro" id="IPR015887">
    <property type="entry name" value="DNA_glyclase_Znf_dom_DNA_BS"/>
</dbReference>
<sequence>MPELPEVETIKRSLNQHVLGQTIQAIEIRLPKLFRGNHKDVVGSKIDEIARRAKMLIWKLSNGKYLLFHLKMTGQMLYVEQQSAVSHQQSAKLKAESRELGADEVIAGGGHPDSAYLKQPPHEFTHVIFTLDKGHLYFNDLRQFGWIKVLDEASLKEEVAKLGPEIDWPEFNFDYFALAMEKKARTKIKTVLMFQDLIAGIGNIYSDEILFVASILPTRPAGSLNKLELKRIYNSIPKVIALALKHGGTSLKDYRRLDGSQGNYLHFANVYHRTGLPCRTCGKAIERTVVNGRSAHFCPNCQK</sequence>
<evidence type="ECO:0000256" key="9">
    <source>
        <dbReference type="ARBA" id="ARBA00022833"/>
    </source>
</evidence>
<evidence type="ECO:0000256" key="4">
    <source>
        <dbReference type="ARBA" id="ARBA00011245"/>
    </source>
</evidence>
<organism evidence="19 20">
    <name type="scientific">Candidatus Berkelbacteria bacterium RIFCSPLOWO2_01_FULL_50_28</name>
    <dbReference type="NCBI Taxonomy" id="1797471"/>
    <lineage>
        <taxon>Bacteria</taxon>
        <taxon>Candidatus Berkelbacteria</taxon>
    </lineage>
</organism>
<dbReference type="SUPFAM" id="SSF81624">
    <property type="entry name" value="N-terminal domain of MutM-like DNA repair proteins"/>
    <property type="match status" value="1"/>
</dbReference>
<evidence type="ECO:0000256" key="6">
    <source>
        <dbReference type="ARBA" id="ARBA00022763"/>
    </source>
</evidence>
<evidence type="ECO:0000256" key="10">
    <source>
        <dbReference type="ARBA" id="ARBA00023125"/>
    </source>
</evidence>
<dbReference type="Pfam" id="PF06831">
    <property type="entry name" value="H2TH"/>
    <property type="match status" value="1"/>
</dbReference>
<evidence type="ECO:0000256" key="8">
    <source>
        <dbReference type="ARBA" id="ARBA00022801"/>
    </source>
</evidence>
<dbReference type="SMART" id="SM00898">
    <property type="entry name" value="Fapy_DNA_glyco"/>
    <property type="match status" value="1"/>
</dbReference>
<evidence type="ECO:0000256" key="5">
    <source>
        <dbReference type="ARBA" id="ARBA00022723"/>
    </source>
</evidence>
<protein>
    <submittedName>
        <fullName evidence="19">Uncharacterized protein</fullName>
    </submittedName>
</protein>
<evidence type="ECO:0000259" key="18">
    <source>
        <dbReference type="PROSITE" id="PS51068"/>
    </source>
</evidence>
<dbReference type="Gene3D" id="3.20.190.10">
    <property type="entry name" value="MutM-like, N-terminal"/>
    <property type="match status" value="1"/>
</dbReference>
<evidence type="ECO:0000256" key="3">
    <source>
        <dbReference type="ARBA" id="ARBA00009409"/>
    </source>
</evidence>
<feature type="domain" description="Formamidopyrimidine-DNA glycosylase catalytic" evidence="18">
    <location>
        <begin position="2"/>
        <end position="145"/>
    </location>
</feature>
<evidence type="ECO:0000256" key="1">
    <source>
        <dbReference type="ARBA" id="ARBA00001668"/>
    </source>
</evidence>
<dbReference type="PANTHER" id="PTHR22993">
    <property type="entry name" value="FORMAMIDOPYRIMIDINE-DNA GLYCOSYLASE"/>
    <property type="match status" value="1"/>
</dbReference>
<dbReference type="InterPro" id="IPR010663">
    <property type="entry name" value="Znf_FPG/IleRS"/>
</dbReference>
<dbReference type="SMART" id="SM01232">
    <property type="entry name" value="H2TH"/>
    <property type="match status" value="1"/>
</dbReference>
<keyword evidence="5" id="KW-0479">Metal-binding</keyword>
<keyword evidence="12" id="KW-0456">Lyase</keyword>
<comment type="cofactor">
    <cofactor evidence="2">
        <name>Zn(2+)</name>
        <dbReference type="ChEBI" id="CHEBI:29105"/>
    </cofactor>
</comment>
<dbReference type="GO" id="GO:0140078">
    <property type="term" value="F:class I DNA-(apurinic or apyrimidinic site) endonuclease activity"/>
    <property type="evidence" value="ECO:0007669"/>
    <property type="project" value="UniProtKB-EC"/>
</dbReference>
<keyword evidence="6" id="KW-0227">DNA damage</keyword>
<dbReference type="PROSITE" id="PS01242">
    <property type="entry name" value="ZF_FPG_1"/>
    <property type="match status" value="1"/>
</dbReference>
<dbReference type="PROSITE" id="PS51066">
    <property type="entry name" value="ZF_FPG_2"/>
    <property type="match status" value="1"/>
</dbReference>
<dbReference type="Pfam" id="PF06827">
    <property type="entry name" value="zf-FPG_IleRS"/>
    <property type="match status" value="1"/>
</dbReference>
<dbReference type="Proteomes" id="UP000177481">
    <property type="component" value="Unassembled WGS sequence"/>
</dbReference>
<evidence type="ECO:0000256" key="2">
    <source>
        <dbReference type="ARBA" id="ARBA00001947"/>
    </source>
</evidence>
<gene>
    <name evidence="19" type="ORF">A3A71_01600</name>
</gene>
<evidence type="ECO:0000313" key="20">
    <source>
        <dbReference type="Proteomes" id="UP000177481"/>
    </source>
</evidence>
<dbReference type="PANTHER" id="PTHR22993:SF9">
    <property type="entry name" value="FORMAMIDOPYRIMIDINE-DNA GLYCOSYLASE"/>
    <property type="match status" value="1"/>
</dbReference>
<name>A0A1F5EBE1_9BACT</name>
<dbReference type="GO" id="GO:0034039">
    <property type="term" value="F:8-oxo-7,8-dihydroguanine DNA N-glycosylase activity"/>
    <property type="evidence" value="ECO:0007669"/>
    <property type="project" value="TreeGrafter"/>
</dbReference>
<feature type="domain" description="FPG-type" evidence="17">
    <location>
        <begin position="269"/>
        <end position="303"/>
    </location>
</feature>
<dbReference type="InterPro" id="IPR020629">
    <property type="entry name" value="FPG_Glyclase"/>
</dbReference>
<accession>A0A1F5EBE1</accession>
<evidence type="ECO:0000256" key="16">
    <source>
        <dbReference type="PROSITE-ProRule" id="PRU00391"/>
    </source>
</evidence>
<dbReference type="Pfam" id="PF01149">
    <property type="entry name" value="Fapy_DNA_glyco"/>
    <property type="match status" value="1"/>
</dbReference>
<dbReference type="SUPFAM" id="SSF57716">
    <property type="entry name" value="Glucocorticoid receptor-like (DNA-binding domain)"/>
    <property type="match status" value="1"/>
</dbReference>
<evidence type="ECO:0000256" key="12">
    <source>
        <dbReference type="ARBA" id="ARBA00023239"/>
    </source>
</evidence>
<dbReference type="NCBIfam" id="NF002211">
    <property type="entry name" value="PRK01103.1"/>
    <property type="match status" value="1"/>
</dbReference>
<keyword evidence="11" id="KW-0234">DNA repair</keyword>
<evidence type="ECO:0000256" key="15">
    <source>
        <dbReference type="ARBA" id="ARBA00044632"/>
    </source>
</evidence>
<comment type="caution">
    <text evidence="19">The sequence shown here is derived from an EMBL/GenBank/DDBJ whole genome shotgun (WGS) entry which is preliminary data.</text>
</comment>
<dbReference type="InterPro" id="IPR012319">
    <property type="entry name" value="FPG_cat"/>
</dbReference>
<comment type="similarity">
    <text evidence="3">Belongs to the FPG family.</text>
</comment>
<evidence type="ECO:0000313" key="19">
    <source>
        <dbReference type="EMBL" id="OGD64729.1"/>
    </source>
</evidence>
<evidence type="ECO:0000256" key="11">
    <source>
        <dbReference type="ARBA" id="ARBA00023204"/>
    </source>
</evidence>
<evidence type="ECO:0000259" key="17">
    <source>
        <dbReference type="PROSITE" id="PS51066"/>
    </source>
</evidence>
<dbReference type="STRING" id="1797471.A3A71_01600"/>
<dbReference type="SUPFAM" id="SSF46946">
    <property type="entry name" value="S13-like H2TH domain"/>
    <property type="match status" value="1"/>
</dbReference>
<dbReference type="GO" id="GO:0006284">
    <property type="term" value="P:base-excision repair"/>
    <property type="evidence" value="ECO:0007669"/>
    <property type="project" value="InterPro"/>
</dbReference>
<dbReference type="PROSITE" id="PS51068">
    <property type="entry name" value="FPG_CAT"/>
    <property type="match status" value="1"/>
</dbReference>
<dbReference type="AlphaFoldDB" id="A0A1F5EBE1"/>
<dbReference type="InterPro" id="IPR000214">
    <property type="entry name" value="Znf_DNA_glyclase/AP_lyase"/>
</dbReference>
<keyword evidence="13" id="KW-0511">Multifunctional enzyme</keyword>
<keyword evidence="8" id="KW-0378">Hydrolase</keyword>
<evidence type="ECO:0000256" key="13">
    <source>
        <dbReference type="ARBA" id="ARBA00023268"/>
    </source>
</evidence>
<dbReference type="Gene3D" id="1.10.8.50">
    <property type="match status" value="1"/>
</dbReference>
<evidence type="ECO:0000256" key="7">
    <source>
        <dbReference type="ARBA" id="ARBA00022771"/>
    </source>
</evidence>
<comment type="subunit">
    <text evidence="4">Monomer.</text>
</comment>
<keyword evidence="9" id="KW-0862">Zinc</keyword>
<keyword evidence="7 16" id="KW-0863">Zinc-finger</keyword>
<dbReference type="InterPro" id="IPR035937">
    <property type="entry name" value="FPG_N"/>
</dbReference>
<evidence type="ECO:0000256" key="14">
    <source>
        <dbReference type="ARBA" id="ARBA00023295"/>
    </source>
</evidence>
<comment type="catalytic activity">
    <reaction evidence="15">
        <text>2'-deoxyribonucleotide-(2'-deoxyribose 5'-phosphate)-2'-deoxyribonucleotide-DNA = a 3'-end 2'-deoxyribonucleotide-(2,3-dehydro-2,3-deoxyribose 5'-phosphate)-DNA + a 5'-end 5'-phospho-2'-deoxyribonucleoside-DNA + H(+)</text>
        <dbReference type="Rhea" id="RHEA:66592"/>
        <dbReference type="Rhea" id="RHEA-COMP:13180"/>
        <dbReference type="Rhea" id="RHEA-COMP:16897"/>
        <dbReference type="Rhea" id="RHEA-COMP:17067"/>
        <dbReference type="ChEBI" id="CHEBI:15378"/>
        <dbReference type="ChEBI" id="CHEBI:136412"/>
        <dbReference type="ChEBI" id="CHEBI:157695"/>
        <dbReference type="ChEBI" id="CHEBI:167181"/>
        <dbReference type="EC" id="4.2.99.18"/>
    </reaction>
</comment>
<proteinExistence type="inferred from homology"/>
<dbReference type="FunFam" id="1.10.8.50:FF:000003">
    <property type="entry name" value="Formamidopyrimidine-DNA glycosylase"/>
    <property type="match status" value="1"/>
</dbReference>
<comment type="catalytic activity">
    <reaction evidence="1">
        <text>Hydrolysis of DNA containing ring-opened 7-methylguanine residues, releasing 2,6-diamino-4-hydroxy-5-(N-methyl)formamidopyrimidine.</text>
        <dbReference type="EC" id="3.2.2.23"/>
    </reaction>
</comment>
<dbReference type="GO" id="GO:0003684">
    <property type="term" value="F:damaged DNA binding"/>
    <property type="evidence" value="ECO:0007669"/>
    <property type="project" value="InterPro"/>
</dbReference>
<dbReference type="InterPro" id="IPR015886">
    <property type="entry name" value="H2TH_FPG"/>
</dbReference>
<dbReference type="CDD" id="cd08966">
    <property type="entry name" value="EcFpg-like_N"/>
    <property type="match status" value="1"/>
</dbReference>
<dbReference type="EMBL" id="MEZX01000002">
    <property type="protein sequence ID" value="OGD64729.1"/>
    <property type="molecule type" value="Genomic_DNA"/>
</dbReference>
<dbReference type="InterPro" id="IPR010979">
    <property type="entry name" value="Ribosomal_uS13-like_H2TH"/>
</dbReference>